<organism evidence="8 9">
    <name type="scientific">Williamsia maris</name>
    <dbReference type="NCBI Taxonomy" id="72806"/>
    <lineage>
        <taxon>Bacteria</taxon>
        <taxon>Bacillati</taxon>
        <taxon>Actinomycetota</taxon>
        <taxon>Actinomycetes</taxon>
        <taxon>Mycobacteriales</taxon>
        <taxon>Nocardiaceae</taxon>
        <taxon>Williamsia</taxon>
    </lineage>
</organism>
<evidence type="ECO:0000259" key="7">
    <source>
        <dbReference type="Pfam" id="PF14527"/>
    </source>
</evidence>
<feature type="domain" description="Sporulation transcription regulator WhiA N-terminal" evidence="6">
    <location>
        <begin position="37"/>
        <end position="121"/>
    </location>
</feature>
<dbReference type="EMBL" id="JAMTCJ010000002">
    <property type="protein sequence ID" value="MCP2175719.1"/>
    <property type="molecule type" value="Genomic_DNA"/>
</dbReference>
<dbReference type="NCBIfam" id="TIGR00647">
    <property type="entry name" value="DNA_bind_WhiA"/>
    <property type="match status" value="1"/>
</dbReference>
<keyword evidence="3 4" id="KW-0131">Cell cycle</keyword>
<dbReference type="PANTHER" id="PTHR37307:SF1">
    <property type="entry name" value="CELL DIVISION PROTEIN WHIA-RELATED"/>
    <property type="match status" value="1"/>
</dbReference>
<dbReference type="Pfam" id="PF10298">
    <property type="entry name" value="WhiA_N"/>
    <property type="match status" value="1"/>
</dbReference>
<gene>
    <name evidence="4" type="primary">whiA</name>
    <name evidence="8" type="ORF">LX13_001538</name>
</gene>
<evidence type="ECO:0000256" key="4">
    <source>
        <dbReference type="HAMAP-Rule" id="MF_01420"/>
    </source>
</evidence>
<dbReference type="Gene3D" id="3.10.28.10">
    <property type="entry name" value="Homing endonucleases"/>
    <property type="match status" value="1"/>
</dbReference>
<sequence length="350" mass="37455">MDEATHRPRLAKNGAGPTDMTAALKDELCGVRTAHHSVRVAEVSTLLRFAGELRLDAGTVIIEAEVDRGTVADRLRNEISELFGSHGQVRAMRHATETTPGRYVVRFAHHGARLARQCGLVDHGGRPTRGLPARIVGGTTTDSEAIVRGAFLAAGDLFAPRRSTAAIICPSFESSLAVAGAARRLDVATKTPTQDADSSRHQVLVRDPAAISTLLTRIGAPETVAVWNRRRAEGERHRLLAPLTNFDNANQRRAHQSALVTAARVRRAFEILGEDIPDHLAAIGRLRIDRPGATIDELGRSSDPPISKDTASGRLRRLLATADTHALATGVADTASAVTPEVVARLSDTP</sequence>
<accession>A0ABT1HC24</accession>
<proteinExistence type="inferred from homology"/>
<dbReference type="Proteomes" id="UP001206895">
    <property type="component" value="Unassembled WGS sequence"/>
</dbReference>
<name>A0ABT1HC24_9NOCA</name>
<feature type="domain" description="Sporulation regulator WhiA C-terminal" evidence="5">
    <location>
        <begin position="243"/>
        <end position="320"/>
    </location>
</feature>
<dbReference type="InterPro" id="IPR027434">
    <property type="entry name" value="Homing_endonucl"/>
</dbReference>
<dbReference type="InterPro" id="IPR039518">
    <property type="entry name" value="WhiA_LAGLIDADG_dom"/>
</dbReference>
<feature type="domain" description="WhiA LAGLIDADG-like" evidence="7">
    <location>
        <begin position="144"/>
        <end position="235"/>
    </location>
</feature>
<evidence type="ECO:0000256" key="2">
    <source>
        <dbReference type="ARBA" id="ARBA00023125"/>
    </source>
</evidence>
<comment type="similarity">
    <text evidence="4">Belongs to the WhiA family.</text>
</comment>
<dbReference type="Pfam" id="PF02650">
    <property type="entry name" value="HTH_WhiA"/>
    <property type="match status" value="1"/>
</dbReference>
<comment type="caution">
    <text evidence="8">The sequence shown here is derived from an EMBL/GenBank/DDBJ whole genome shotgun (WGS) entry which is preliminary data.</text>
</comment>
<evidence type="ECO:0000313" key="8">
    <source>
        <dbReference type="EMBL" id="MCP2175719.1"/>
    </source>
</evidence>
<dbReference type="InterPro" id="IPR023054">
    <property type="entry name" value="Sporulation_regulator_WhiA_C"/>
</dbReference>
<dbReference type="PANTHER" id="PTHR37307">
    <property type="entry name" value="CELL DIVISION PROTEIN WHIA-RELATED"/>
    <property type="match status" value="1"/>
</dbReference>
<evidence type="ECO:0000256" key="3">
    <source>
        <dbReference type="ARBA" id="ARBA00023306"/>
    </source>
</evidence>
<dbReference type="InterPro" id="IPR018478">
    <property type="entry name" value="Sporu_reg_WhiA_N_dom"/>
</dbReference>
<dbReference type="HAMAP" id="MF_01420">
    <property type="entry name" value="HTH_type_WhiA"/>
    <property type="match status" value="1"/>
</dbReference>
<keyword evidence="2 4" id="KW-0238">DNA-binding</keyword>
<reference evidence="8 9" key="1">
    <citation type="submission" date="2022-06" db="EMBL/GenBank/DDBJ databases">
        <title>Genomic Encyclopedia of Archaeal and Bacterial Type Strains, Phase II (KMG-II): from individual species to whole genera.</title>
        <authorList>
            <person name="Goeker M."/>
        </authorList>
    </citation>
    <scope>NUCLEOTIDE SEQUENCE [LARGE SCALE GENOMIC DNA]</scope>
    <source>
        <strain evidence="8 9">DSM 44693</strain>
    </source>
</reference>
<evidence type="ECO:0000256" key="1">
    <source>
        <dbReference type="ARBA" id="ARBA00022618"/>
    </source>
</evidence>
<protein>
    <recommendedName>
        <fullName evidence="4">Probable cell division protein WhiA</fullName>
    </recommendedName>
</protein>
<evidence type="ECO:0000259" key="6">
    <source>
        <dbReference type="Pfam" id="PF10298"/>
    </source>
</evidence>
<evidence type="ECO:0000313" key="9">
    <source>
        <dbReference type="Proteomes" id="UP001206895"/>
    </source>
</evidence>
<dbReference type="Pfam" id="PF14527">
    <property type="entry name" value="LAGLIDADG_WhiA"/>
    <property type="match status" value="1"/>
</dbReference>
<keyword evidence="1 4" id="KW-0132">Cell division</keyword>
<keyword evidence="9" id="KW-1185">Reference proteome</keyword>
<comment type="function">
    <text evidence="4">Involved in cell division and chromosome segregation.</text>
</comment>
<dbReference type="InterPro" id="IPR003802">
    <property type="entry name" value="Sporulation_regulator_WhiA"/>
</dbReference>
<evidence type="ECO:0000259" key="5">
    <source>
        <dbReference type="Pfam" id="PF02650"/>
    </source>
</evidence>